<dbReference type="Proteomes" id="UP000796761">
    <property type="component" value="Unassembled WGS sequence"/>
</dbReference>
<gene>
    <name evidence="1" type="ORF">HGM15179_004695</name>
</gene>
<evidence type="ECO:0000313" key="2">
    <source>
        <dbReference type="Proteomes" id="UP000796761"/>
    </source>
</evidence>
<comment type="caution">
    <text evidence="1">The sequence shown here is derived from an EMBL/GenBank/DDBJ whole genome shotgun (WGS) entry which is preliminary data.</text>
</comment>
<reference evidence="1" key="1">
    <citation type="submission" date="2019-04" db="EMBL/GenBank/DDBJ databases">
        <title>Genome assembly of Zosterops borbonicus 15179.</title>
        <authorList>
            <person name="Leroy T."/>
            <person name="Anselmetti Y."/>
            <person name="Tilak M.-K."/>
            <person name="Nabholz B."/>
        </authorList>
    </citation>
    <scope>NUCLEOTIDE SEQUENCE</scope>
    <source>
        <strain evidence="1">HGM_15179</strain>
        <tissue evidence="1">Muscle</tissue>
    </source>
</reference>
<organism evidence="1 2">
    <name type="scientific">Zosterops borbonicus</name>
    <dbReference type="NCBI Taxonomy" id="364589"/>
    <lineage>
        <taxon>Eukaryota</taxon>
        <taxon>Metazoa</taxon>
        <taxon>Chordata</taxon>
        <taxon>Craniata</taxon>
        <taxon>Vertebrata</taxon>
        <taxon>Euteleostomi</taxon>
        <taxon>Archelosauria</taxon>
        <taxon>Archosauria</taxon>
        <taxon>Dinosauria</taxon>
        <taxon>Saurischia</taxon>
        <taxon>Theropoda</taxon>
        <taxon>Coelurosauria</taxon>
        <taxon>Aves</taxon>
        <taxon>Neognathae</taxon>
        <taxon>Neoaves</taxon>
        <taxon>Telluraves</taxon>
        <taxon>Australaves</taxon>
        <taxon>Passeriformes</taxon>
        <taxon>Sylvioidea</taxon>
        <taxon>Zosteropidae</taxon>
        <taxon>Zosterops</taxon>
    </lineage>
</organism>
<dbReference type="AlphaFoldDB" id="A0A8K1GPN9"/>
<evidence type="ECO:0000313" key="1">
    <source>
        <dbReference type="EMBL" id="TRZ22422.1"/>
    </source>
</evidence>
<name>A0A8K1GPN9_9PASS</name>
<keyword evidence="2" id="KW-1185">Reference proteome</keyword>
<sequence>MAHFGTSCSQVTVLFSQVHTGFLASPVEQHTESSDGLAICQSRHIAMVVIKMFPGTAEDKTGNNLDCLQQGFQHGLLEYPHIKLKRFEPGSESLKRAQRAKIMIFLAVENKPRHESVTDRPIVSRVIFITLLENWKIFTSFQATWSSPYFQDHSKIIERPHDDINQPFEYSQMNPIRPCRLTEIQLEQQIMQNIQD</sequence>
<protein>
    <submittedName>
        <fullName evidence="1">Uncharacterized protein</fullName>
    </submittedName>
</protein>
<dbReference type="OrthoDB" id="10684419at2759"/>
<accession>A0A8K1GPN9</accession>
<dbReference type="EMBL" id="SWJQ01000097">
    <property type="protein sequence ID" value="TRZ22422.1"/>
    <property type="molecule type" value="Genomic_DNA"/>
</dbReference>
<proteinExistence type="predicted"/>